<evidence type="ECO:0000256" key="1">
    <source>
        <dbReference type="ARBA" id="ARBA00008779"/>
    </source>
</evidence>
<evidence type="ECO:0000256" key="3">
    <source>
        <dbReference type="ARBA" id="ARBA00022801"/>
    </source>
</evidence>
<feature type="domain" description="Sulfatase N-terminal" evidence="5">
    <location>
        <begin position="24"/>
        <end position="369"/>
    </location>
</feature>
<comment type="similarity">
    <text evidence="1">Belongs to the sulfatase family.</text>
</comment>
<dbReference type="Pfam" id="PF00884">
    <property type="entry name" value="Sulfatase"/>
    <property type="match status" value="1"/>
</dbReference>
<evidence type="ECO:0000256" key="4">
    <source>
        <dbReference type="ARBA" id="ARBA00022837"/>
    </source>
</evidence>
<evidence type="ECO:0000313" key="6">
    <source>
        <dbReference type="EMBL" id="MBK1875780.1"/>
    </source>
</evidence>
<dbReference type="PANTHER" id="PTHR42693">
    <property type="entry name" value="ARYLSULFATASE FAMILY MEMBER"/>
    <property type="match status" value="1"/>
</dbReference>
<evidence type="ECO:0000313" key="7">
    <source>
        <dbReference type="Proteomes" id="UP000617628"/>
    </source>
</evidence>
<dbReference type="PROSITE" id="PS00149">
    <property type="entry name" value="SULFATASE_2"/>
    <property type="match status" value="1"/>
</dbReference>
<reference evidence="6" key="1">
    <citation type="submission" date="2021-01" db="EMBL/GenBank/DDBJ databases">
        <title>Modified the classification status of verrucomicrobia.</title>
        <authorList>
            <person name="Feng X."/>
        </authorList>
    </citation>
    <scope>NUCLEOTIDE SEQUENCE</scope>
    <source>
        <strain evidence="6">KCTC 13126</strain>
    </source>
</reference>
<keyword evidence="2" id="KW-0479">Metal-binding</keyword>
<keyword evidence="3 6" id="KW-0378">Hydrolase</keyword>
<dbReference type="AlphaFoldDB" id="A0A934VPF9"/>
<comment type="caution">
    <text evidence="6">The sequence shown here is derived from an EMBL/GenBank/DDBJ whole genome shotgun (WGS) entry which is preliminary data.</text>
</comment>
<proteinExistence type="inferred from homology"/>
<keyword evidence="4" id="KW-0106">Calcium</keyword>
<dbReference type="GO" id="GO:0004065">
    <property type="term" value="F:arylsulfatase activity"/>
    <property type="evidence" value="ECO:0007669"/>
    <property type="project" value="TreeGrafter"/>
</dbReference>
<dbReference type="EMBL" id="JAENIL010000004">
    <property type="protein sequence ID" value="MBK1875780.1"/>
    <property type="molecule type" value="Genomic_DNA"/>
</dbReference>
<evidence type="ECO:0000259" key="5">
    <source>
        <dbReference type="Pfam" id="PF00884"/>
    </source>
</evidence>
<dbReference type="InterPro" id="IPR017850">
    <property type="entry name" value="Alkaline_phosphatase_core_sf"/>
</dbReference>
<organism evidence="6 7">
    <name type="scientific">Pelagicoccus mobilis</name>
    <dbReference type="NCBI Taxonomy" id="415221"/>
    <lineage>
        <taxon>Bacteria</taxon>
        <taxon>Pseudomonadati</taxon>
        <taxon>Verrucomicrobiota</taxon>
        <taxon>Opitutia</taxon>
        <taxon>Puniceicoccales</taxon>
        <taxon>Pelagicoccaceae</taxon>
        <taxon>Pelagicoccus</taxon>
    </lineage>
</organism>
<dbReference type="InterPro" id="IPR000917">
    <property type="entry name" value="Sulfatase_N"/>
</dbReference>
<dbReference type="InterPro" id="IPR024607">
    <property type="entry name" value="Sulfatase_CS"/>
</dbReference>
<sequence length="501" mass="57487">MRLLLLTLFIASTFVSLDAKEERPNLIFILTDDQRDNSFSAMGHPWVETPNIDRLLSMGVRFENAYIAEPTCRPSRASILLGNHERVNRNGFSSAHKMNAHQWEDSYPVLLQKGGYETGYVGKWHVSMEGLAFEQMFDFWDGHNGHGSFYFDQIQPNGERRKVTTNRHHTNNALRFLRERSGSKPFCLSVCYATPHGSKVKKMHSPLDESASENPNLKGHPIYGGKYRELDIDYPMQAPDNPYSHIPKHVMDQDKGRNKTYSYVYDPDTSKEHHFRYYQMITEIDQMVGELVQEVEALGIAENTIIIFASDHGLLMGEYGMGGKGLLYDLSSKFPCFVYDPASPRKMQGTSRKEVVSSLDLTVTLLDYAEAEPSEFMTGRSLKPLVRGQKPNPKWREGLFLENLYTGRDTPIQEGYVDGEWKYIRYSKAPHPYAQSDVESPQETVFEMLFSLKNDPTEIDNLAENPEYKEKLLELRKECLSELGKLLKLRKNYSNKYGLPN</sequence>
<dbReference type="InterPro" id="IPR050738">
    <property type="entry name" value="Sulfatase"/>
</dbReference>
<keyword evidence="7" id="KW-1185">Reference proteome</keyword>
<dbReference type="SUPFAM" id="SSF53649">
    <property type="entry name" value="Alkaline phosphatase-like"/>
    <property type="match status" value="1"/>
</dbReference>
<gene>
    <name evidence="6" type="ORF">JIN87_02810</name>
</gene>
<dbReference type="Gene3D" id="3.40.720.10">
    <property type="entry name" value="Alkaline Phosphatase, subunit A"/>
    <property type="match status" value="1"/>
</dbReference>
<dbReference type="PANTHER" id="PTHR42693:SF33">
    <property type="entry name" value="ARYLSULFATASE"/>
    <property type="match status" value="1"/>
</dbReference>
<dbReference type="GO" id="GO:0046872">
    <property type="term" value="F:metal ion binding"/>
    <property type="evidence" value="ECO:0007669"/>
    <property type="project" value="UniProtKB-KW"/>
</dbReference>
<dbReference type="Proteomes" id="UP000617628">
    <property type="component" value="Unassembled WGS sequence"/>
</dbReference>
<protein>
    <submittedName>
        <fullName evidence="6">Sulfatase-like hydrolase/transferase</fullName>
    </submittedName>
</protein>
<dbReference type="RefSeq" id="WP_200353997.1">
    <property type="nucleotide sequence ID" value="NZ_JAENIL010000004.1"/>
</dbReference>
<accession>A0A934VPF9</accession>
<name>A0A934VPF9_9BACT</name>
<evidence type="ECO:0000256" key="2">
    <source>
        <dbReference type="ARBA" id="ARBA00022723"/>
    </source>
</evidence>